<dbReference type="InterPro" id="IPR036259">
    <property type="entry name" value="MFS_trans_sf"/>
</dbReference>
<feature type="transmembrane region" description="Helical" evidence="7">
    <location>
        <begin position="228"/>
        <end position="247"/>
    </location>
</feature>
<evidence type="ECO:0000313" key="9">
    <source>
        <dbReference type="EMBL" id="ASY28058.1"/>
    </source>
</evidence>
<dbReference type="SUPFAM" id="SSF103473">
    <property type="entry name" value="MFS general substrate transporter"/>
    <property type="match status" value="1"/>
</dbReference>
<feature type="domain" description="Major facilitator superfamily (MFS) profile" evidence="8">
    <location>
        <begin position="171"/>
        <end position="426"/>
    </location>
</feature>
<name>A0A249LG06_9ACTN</name>
<dbReference type="OrthoDB" id="5494559at2"/>
<dbReference type="Proteomes" id="UP000217221">
    <property type="component" value="Chromosome"/>
</dbReference>
<keyword evidence="4 7" id="KW-0812">Transmembrane</keyword>
<dbReference type="GO" id="GO:0005886">
    <property type="term" value="C:plasma membrane"/>
    <property type="evidence" value="ECO:0007669"/>
    <property type="project" value="UniProtKB-SubCell"/>
</dbReference>
<keyword evidence="5 7" id="KW-1133">Transmembrane helix</keyword>
<evidence type="ECO:0000256" key="6">
    <source>
        <dbReference type="ARBA" id="ARBA00023136"/>
    </source>
</evidence>
<keyword evidence="10" id="KW-1185">Reference proteome</keyword>
<dbReference type="Pfam" id="PF05977">
    <property type="entry name" value="MFS_3"/>
    <property type="match status" value="1"/>
</dbReference>
<dbReference type="EMBL" id="CP016782">
    <property type="protein sequence ID" value="ASY28058.1"/>
    <property type="molecule type" value="Genomic_DNA"/>
</dbReference>
<feature type="transmembrane region" description="Helical" evidence="7">
    <location>
        <begin position="48"/>
        <end position="70"/>
    </location>
</feature>
<gene>
    <name evidence="9" type="ORF">PHILAsVB114_05435</name>
</gene>
<evidence type="ECO:0000256" key="5">
    <source>
        <dbReference type="ARBA" id="ARBA00022989"/>
    </source>
</evidence>
<dbReference type="PROSITE" id="PS50850">
    <property type="entry name" value="MFS"/>
    <property type="match status" value="1"/>
</dbReference>
<keyword evidence="6 7" id="KW-0472">Membrane</keyword>
<evidence type="ECO:0000259" key="8">
    <source>
        <dbReference type="PROSITE" id="PS50850"/>
    </source>
</evidence>
<dbReference type="PANTHER" id="PTHR23513">
    <property type="entry name" value="INTEGRAL MEMBRANE EFFLUX PROTEIN-RELATED"/>
    <property type="match status" value="1"/>
</dbReference>
<feature type="transmembrane region" description="Helical" evidence="7">
    <location>
        <begin position="20"/>
        <end position="42"/>
    </location>
</feature>
<evidence type="ECO:0000256" key="4">
    <source>
        <dbReference type="ARBA" id="ARBA00022692"/>
    </source>
</evidence>
<reference evidence="9 10" key="1">
    <citation type="submission" date="2016-07" db="EMBL/GenBank/DDBJ databases">
        <title>High microdiversification within the ubiquitous acI lineage of Actinobacteria.</title>
        <authorList>
            <person name="Neuenschwander S.M."/>
            <person name="Salcher M."/>
            <person name="Ghai R."/>
            <person name="Pernthaler J."/>
        </authorList>
    </citation>
    <scope>NUCLEOTIDE SEQUENCE [LARGE SCALE GENOMIC DNA]</scope>
    <source>
        <strain evidence="9">MMS-VB-114</strain>
    </source>
</reference>
<dbReference type="InterPro" id="IPR020846">
    <property type="entry name" value="MFS_dom"/>
</dbReference>
<dbReference type="PANTHER" id="PTHR23513:SF9">
    <property type="entry name" value="ENTEROBACTIN EXPORTER ENTS"/>
    <property type="match status" value="1"/>
</dbReference>
<evidence type="ECO:0000256" key="7">
    <source>
        <dbReference type="SAM" id="Phobius"/>
    </source>
</evidence>
<comment type="subcellular location">
    <subcellularLocation>
        <location evidence="1">Cell inner membrane</location>
        <topology evidence="1">Multi-pass membrane protein</topology>
    </subcellularLocation>
</comment>
<accession>A0A249LG06</accession>
<feature type="transmembrane region" description="Helical" evidence="7">
    <location>
        <begin position="290"/>
        <end position="318"/>
    </location>
</feature>
<protein>
    <submittedName>
        <fullName evidence="9">Major facilitator superfamily protein</fullName>
    </submittedName>
</protein>
<feature type="transmembrane region" description="Helical" evidence="7">
    <location>
        <begin position="259"/>
        <end position="278"/>
    </location>
</feature>
<sequence>MSKFAIDITPLKKYPDFRNLWASGLISYLGSMVTYVAIPFQIKELTNSYVAVGIVGAIEIIPLIVFGLYGGVLADYVDRKKMIWATEAAALVISGILLLNAMSSEPKVWVIYLMAGLFASVDGLQRPSADAILPRIVGHADLPAASALMSLRWQLGVIIGPTIGGIVISTVSISAGYGFDVFTFLISLIFLAKVGSVPSHPEAQKPSLRGLLDGIKYARSRQDLTGTYLIDLAAMFFAMPTALYPFWADQLGAPWALGFLYAAVTVGSVVVTLTSGWIKTYRFHGRAIIWAAIGWGAAIAMAGISNSLILVLLFLAIAGGADMISALFRGTIWNQTIPDNLRGRLAGIELISYSIGPLAGQLRAASMAAATSLTFSVTAGGLICVFMVALLASFLPKLRKYDAETNEFAVEMRKIRQMEQKKRDEK</sequence>
<evidence type="ECO:0000256" key="3">
    <source>
        <dbReference type="ARBA" id="ARBA00022475"/>
    </source>
</evidence>
<evidence type="ECO:0000256" key="2">
    <source>
        <dbReference type="ARBA" id="ARBA00022448"/>
    </source>
</evidence>
<evidence type="ECO:0000313" key="10">
    <source>
        <dbReference type="Proteomes" id="UP000217221"/>
    </source>
</evidence>
<dbReference type="GO" id="GO:0022857">
    <property type="term" value="F:transmembrane transporter activity"/>
    <property type="evidence" value="ECO:0007669"/>
    <property type="project" value="InterPro"/>
</dbReference>
<dbReference type="KEGG" id="plim:PHILAsVB114_05435"/>
<dbReference type="InterPro" id="IPR010290">
    <property type="entry name" value="TM_effector"/>
</dbReference>
<organism evidence="9 10">
    <name type="scientific">Candidatus Planktophila limnetica</name>
    <dbReference type="NCBI Taxonomy" id="573600"/>
    <lineage>
        <taxon>Bacteria</taxon>
        <taxon>Bacillati</taxon>
        <taxon>Actinomycetota</taxon>
        <taxon>Actinomycetes</taxon>
        <taxon>Candidatus Nanopelagicales</taxon>
        <taxon>Candidatus Nanopelagicaceae</taxon>
        <taxon>Candidatus Planktophila</taxon>
    </lineage>
</organism>
<dbReference type="CDD" id="cd06173">
    <property type="entry name" value="MFS_MefA_like"/>
    <property type="match status" value="1"/>
</dbReference>
<dbReference type="AlphaFoldDB" id="A0A249LG06"/>
<feature type="transmembrane region" description="Helical" evidence="7">
    <location>
        <begin position="373"/>
        <end position="395"/>
    </location>
</feature>
<evidence type="ECO:0000256" key="1">
    <source>
        <dbReference type="ARBA" id="ARBA00004429"/>
    </source>
</evidence>
<feature type="transmembrane region" description="Helical" evidence="7">
    <location>
        <begin position="155"/>
        <end position="175"/>
    </location>
</feature>
<dbReference type="RefSeq" id="WP_095698363.1">
    <property type="nucleotide sequence ID" value="NZ_CP016782.1"/>
</dbReference>
<proteinExistence type="predicted"/>
<keyword evidence="3" id="KW-1003">Cell membrane</keyword>
<dbReference type="Gene3D" id="1.20.1250.20">
    <property type="entry name" value="MFS general substrate transporter like domains"/>
    <property type="match status" value="1"/>
</dbReference>
<keyword evidence="2" id="KW-0813">Transport</keyword>